<organism evidence="1 2">
    <name type="scientific">Pseudomonas mandelii JR-1</name>
    <dbReference type="NCBI Taxonomy" id="1147786"/>
    <lineage>
        <taxon>Bacteria</taxon>
        <taxon>Pseudomonadati</taxon>
        <taxon>Pseudomonadota</taxon>
        <taxon>Gammaproteobacteria</taxon>
        <taxon>Pseudomonadales</taxon>
        <taxon>Pseudomonadaceae</taxon>
        <taxon>Pseudomonas</taxon>
    </lineage>
</organism>
<gene>
    <name evidence="1" type="ORF">OU5_5479</name>
</gene>
<sequence length="37" mass="3923">MPTLVLNPLPIDVADLPGTAQGGERVRAGFFVIKESL</sequence>
<name>A0A024EJQ4_9PSED</name>
<accession>A0A024EJQ4</accession>
<reference evidence="1 2" key="1">
    <citation type="journal article" date="2012" name="J. Bacteriol.">
        <title>Genome sequence of cold-adapted Pseudomonas mandelii strain JR-1.</title>
        <authorList>
            <person name="Jang S.H."/>
            <person name="Kim J."/>
            <person name="Kim J."/>
            <person name="Hong S."/>
            <person name="Lee C."/>
        </authorList>
    </citation>
    <scope>NUCLEOTIDE SEQUENCE [LARGE SCALE GENOMIC DNA]</scope>
    <source>
        <strain evidence="1 2">JR-1</strain>
    </source>
</reference>
<dbReference type="EMBL" id="CP005960">
    <property type="protein sequence ID" value="AHZ72558.1"/>
    <property type="molecule type" value="Genomic_DNA"/>
</dbReference>
<protein>
    <submittedName>
        <fullName evidence="1">Uncharacterized protein</fullName>
    </submittedName>
</protein>
<dbReference type="HOGENOM" id="CLU_3347457_0_0_6"/>
<evidence type="ECO:0000313" key="2">
    <source>
        <dbReference type="Proteomes" id="UP000026913"/>
    </source>
</evidence>
<dbReference type="KEGG" id="pman:OU5_5479"/>
<dbReference type="Proteomes" id="UP000026913">
    <property type="component" value="Chromosome"/>
</dbReference>
<dbReference type="AlphaFoldDB" id="A0A024EJQ4"/>
<evidence type="ECO:0000313" key="1">
    <source>
        <dbReference type="EMBL" id="AHZ72558.1"/>
    </source>
</evidence>
<proteinExistence type="predicted"/>